<dbReference type="HOGENOM" id="CLU_020637_0_0_1"/>
<dbReference type="OrthoDB" id="3226575at2759"/>
<dbReference type="InterPro" id="IPR036047">
    <property type="entry name" value="F-box-like_dom_sf"/>
</dbReference>
<evidence type="ECO:0000313" key="4">
    <source>
        <dbReference type="Proteomes" id="UP000053424"/>
    </source>
</evidence>
<feature type="region of interest" description="Disordered" evidence="1">
    <location>
        <begin position="37"/>
        <end position="65"/>
    </location>
</feature>
<feature type="non-terminal residue" evidence="3">
    <location>
        <position position="1"/>
    </location>
</feature>
<sequence>MATAHDANSPMASFIEALNRLNLNSALPRISYPPLQSISSSTPSSASSTSGNSYTGPGGQPTVPTQISTYHSIQELMKAYRSTYEYVVGLYMREVLNAWTPRPLSPEETREFLAATHRRLDRIRELEDAKNVFAPLLDPATEDALFVARIDHTIHFAQIFRINDLPPEILGNIFRYVVWSSNSVQKGVQWRLRLTWTCRNWRRVALADSTIWTAIWFHPPHLDRAFTWLERAGTAPVDVRFGDTAENTLTLEVAAELIERVFVKLSTIRMIIATFVNWEPLMYLVHALGRASQIPMVLERLELHRTGAVHVQLSHNHPFPPFRRPMALFGGTIVPSFRHFTVNGVHLDWERSPLVNLAMLDLRRIPLQRVPSFTTFRSMLVNNSTLKKLILHGAGPNWPDGPITSMEPILLPNLKGLIMGDFSLAYATYVVTQFHAPNIVELTLMNVITSEDYSAFFKCITSKMPALKVFTIYNAEIGEPSGEATESFVGWLKSVPDLRYLRVSQVSAAFLRFFLFDTETLELGTFLDNDTLQQKAANIVCPKLAYLEYHEVKTDIISAWVLKRRLLGAPLEKVYVGMATASKVSPQHQRSLFEAFGRVKKLFVLSAGVRSPEEILLLQGS</sequence>
<accession>A0A0C3C441</accession>
<dbReference type="EMBL" id="KN831791">
    <property type="protein sequence ID" value="KIM38371.1"/>
    <property type="molecule type" value="Genomic_DNA"/>
</dbReference>
<dbReference type="Proteomes" id="UP000053424">
    <property type="component" value="Unassembled WGS sequence"/>
</dbReference>
<evidence type="ECO:0000259" key="2">
    <source>
        <dbReference type="Pfam" id="PF12937"/>
    </source>
</evidence>
<gene>
    <name evidence="3" type="ORF">M413DRAFT_447849</name>
</gene>
<dbReference type="AlphaFoldDB" id="A0A0C3C441"/>
<dbReference type="STRING" id="686832.A0A0C3C441"/>
<dbReference type="SUPFAM" id="SSF52047">
    <property type="entry name" value="RNI-like"/>
    <property type="match status" value="1"/>
</dbReference>
<name>A0A0C3C441_HEBCY</name>
<dbReference type="Gene3D" id="1.20.1280.50">
    <property type="match status" value="1"/>
</dbReference>
<dbReference type="Pfam" id="PF12937">
    <property type="entry name" value="F-box-like"/>
    <property type="match status" value="1"/>
</dbReference>
<feature type="compositionally biased region" description="Low complexity" evidence="1">
    <location>
        <begin position="37"/>
        <end position="55"/>
    </location>
</feature>
<proteinExistence type="predicted"/>
<evidence type="ECO:0000313" key="3">
    <source>
        <dbReference type="EMBL" id="KIM38371.1"/>
    </source>
</evidence>
<dbReference type="InterPro" id="IPR001810">
    <property type="entry name" value="F-box_dom"/>
</dbReference>
<evidence type="ECO:0000256" key="1">
    <source>
        <dbReference type="SAM" id="MobiDB-lite"/>
    </source>
</evidence>
<dbReference type="SUPFAM" id="SSF81383">
    <property type="entry name" value="F-box domain"/>
    <property type="match status" value="1"/>
</dbReference>
<organism evidence="3 4">
    <name type="scientific">Hebeloma cylindrosporum</name>
    <dbReference type="NCBI Taxonomy" id="76867"/>
    <lineage>
        <taxon>Eukaryota</taxon>
        <taxon>Fungi</taxon>
        <taxon>Dikarya</taxon>
        <taxon>Basidiomycota</taxon>
        <taxon>Agaricomycotina</taxon>
        <taxon>Agaricomycetes</taxon>
        <taxon>Agaricomycetidae</taxon>
        <taxon>Agaricales</taxon>
        <taxon>Agaricineae</taxon>
        <taxon>Hymenogastraceae</taxon>
        <taxon>Hebeloma</taxon>
    </lineage>
</organism>
<feature type="domain" description="F-box" evidence="2">
    <location>
        <begin position="162"/>
        <end position="217"/>
    </location>
</feature>
<protein>
    <recommendedName>
        <fullName evidence="2">F-box domain-containing protein</fullName>
    </recommendedName>
</protein>
<reference evidence="3 4" key="1">
    <citation type="submission" date="2014-04" db="EMBL/GenBank/DDBJ databases">
        <authorList>
            <consortium name="DOE Joint Genome Institute"/>
            <person name="Kuo A."/>
            <person name="Gay G."/>
            <person name="Dore J."/>
            <person name="Kohler A."/>
            <person name="Nagy L.G."/>
            <person name="Floudas D."/>
            <person name="Copeland A."/>
            <person name="Barry K.W."/>
            <person name="Cichocki N."/>
            <person name="Veneault-Fourrey C."/>
            <person name="LaButti K."/>
            <person name="Lindquist E.A."/>
            <person name="Lipzen A."/>
            <person name="Lundell T."/>
            <person name="Morin E."/>
            <person name="Murat C."/>
            <person name="Sun H."/>
            <person name="Tunlid A."/>
            <person name="Henrissat B."/>
            <person name="Grigoriev I.V."/>
            <person name="Hibbett D.S."/>
            <person name="Martin F."/>
            <person name="Nordberg H.P."/>
            <person name="Cantor M.N."/>
            <person name="Hua S.X."/>
        </authorList>
    </citation>
    <scope>NUCLEOTIDE SEQUENCE [LARGE SCALE GENOMIC DNA]</scope>
    <source>
        <strain evidence="4">h7</strain>
    </source>
</reference>
<reference evidence="4" key="2">
    <citation type="submission" date="2015-01" db="EMBL/GenBank/DDBJ databases">
        <title>Evolutionary Origins and Diversification of the Mycorrhizal Mutualists.</title>
        <authorList>
            <consortium name="DOE Joint Genome Institute"/>
            <consortium name="Mycorrhizal Genomics Consortium"/>
            <person name="Kohler A."/>
            <person name="Kuo A."/>
            <person name="Nagy L.G."/>
            <person name="Floudas D."/>
            <person name="Copeland A."/>
            <person name="Barry K.W."/>
            <person name="Cichocki N."/>
            <person name="Veneault-Fourrey C."/>
            <person name="LaButti K."/>
            <person name="Lindquist E.A."/>
            <person name="Lipzen A."/>
            <person name="Lundell T."/>
            <person name="Morin E."/>
            <person name="Murat C."/>
            <person name="Riley R."/>
            <person name="Ohm R."/>
            <person name="Sun H."/>
            <person name="Tunlid A."/>
            <person name="Henrissat B."/>
            <person name="Grigoriev I.V."/>
            <person name="Hibbett D.S."/>
            <person name="Martin F."/>
        </authorList>
    </citation>
    <scope>NUCLEOTIDE SEQUENCE [LARGE SCALE GENOMIC DNA]</scope>
    <source>
        <strain evidence="4">h7</strain>
    </source>
</reference>
<keyword evidence="4" id="KW-1185">Reference proteome</keyword>